<dbReference type="PANTHER" id="PTHR43179">
    <property type="entry name" value="RHAMNOSYLTRANSFERASE WBBL"/>
    <property type="match status" value="1"/>
</dbReference>
<dbReference type="SUPFAM" id="SSF53448">
    <property type="entry name" value="Nucleotide-diphospho-sugar transferases"/>
    <property type="match status" value="1"/>
</dbReference>
<gene>
    <name evidence="6" type="ordered locus">Ctha_2068</name>
</gene>
<keyword evidence="2" id="KW-0328">Glycosyltransferase</keyword>
<evidence type="ECO:0000313" key="6">
    <source>
        <dbReference type="EMBL" id="ACF14520.1"/>
    </source>
</evidence>
<evidence type="ECO:0000256" key="4">
    <source>
        <dbReference type="SAM" id="Phobius"/>
    </source>
</evidence>
<keyword evidence="4" id="KW-1133">Transmembrane helix</keyword>
<sequence length="332" mass="39575">MKTIVVIVTYGNRFCFLEKVINSVFDEGIQKIIVIDNNSVEESRMKLKEYEDKNKEKIKVVYLDDNYGSAGGFKRGLQEAYNDNNCDFIWLLDDDNTPKKGAYIALVDFWEKNKMNKHKNILISLRKDRRVYFDSIKYDDPEILIGKPNSFMQFDILEYLKNKFRKRDEDDSFLFGKNYGESYQAPYGGMFLNKKLIDIIGYPNEKFFLYTDDTEYSYRVIQNDGKIYVVLNSLIEDIDTSWQNTSNKNFFSLPVLDTEFDFRVFYSFRNRTFFEIKNRVNNKFLYFLNMLIFLSFIFLFALLRFDFKRFRLVCKATYDGLLGDLGKKEDFN</sequence>
<dbReference type="HOGENOM" id="CLU_023845_2_0_10"/>
<dbReference type="GO" id="GO:0016757">
    <property type="term" value="F:glycosyltransferase activity"/>
    <property type="evidence" value="ECO:0007669"/>
    <property type="project" value="UniProtKB-KW"/>
</dbReference>
<dbReference type="InterPro" id="IPR029044">
    <property type="entry name" value="Nucleotide-diphossugar_trans"/>
</dbReference>
<dbReference type="InterPro" id="IPR001173">
    <property type="entry name" value="Glyco_trans_2-like"/>
</dbReference>
<dbReference type="OrthoDB" id="9771846at2"/>
<dbReference type="PANTHER" id="PTHR43179:SF12">
    <property type="entry name" value="GALACTOFURANOSYLTRANSFERASE GLFT2"/>
    <property type="match status" value="1"/>
</dbReference>
<protein>
    <submittedName>
        <fullName evidence="6">Glycosyl transferase family 2</fullName>
    </submittedName>
</protein>
<proteinExistence type="inferred from homology"/>
<evidence type="ECO:0000256" key="1">
    <source>
        <dbReference type="ARBA" id="ARBA00006739"/>
    </source>
</evidence>
<organism evidence="6 7">
    <name type="scientific">Chloroherpeton thalassium (strain ATCC 35110 / GB-78)</name>
    <dbReference type="NCBI Taxonomy" id="517418"/>
    <lineage>
        <taxon>Bacteria</taxon>
        <taxon>Pseudomonadati</taxon>
        <taxon>Chlorobiota</taxon>
        <taxon>Chlorobiia</taxon>
        <taxon>Chlorobiales</taxon>
        <taxon>Chloroherpetonaceae</taxon>
        <taxon>Chloroherpeton</taxon>
    </lineage>
</organism>
<dbReference type="STRING" id="517418.Ctha_2068"/>
<feature type="domain" description="Glycosyltransferase 2-like" evidence="5">
    <location>
        <begin position="5"/>
        <end position="114"/>
    </location>
</feature>
<accession>B3QV19</accession>
<evidence type="ECO:0000256" key="2">
    <source>
        <dbReference type="ARBA" id="ARBA00022676"/>
    </source>
</evidence>
<dbReference type="eggNOG" id="COG1216">
    <property type="taxonomic scope" value="Bacteria"/>
</dbReference>
<keyword evidence="7" id="KW-1185">Reference proteome</keyword>
<evidence type="ECO:0000313" key="7">
    <source>
        <dbReference type="Proteomes" id="UP000001208"/>
    </source>
</evidence>
<dbReference type="RefSeq" id="WP_012500603.1">
    <property type="nucleotide sequence ID" value="NC_011026.1"/>
</dbReference>
<dbReference type="Proteomes" id="UP000001208">
    <property type="component" value="Chromosome"/>
</dbReference>
<dbReference type="AlphaFoldDB" id="B3QV19"/>
<feature type="transmembrane region" description="Helical" evidence="4">
    <location>
        <begin position="284"/>
        <end position="303"/>
    </location>
</feature>
<keyword evidence="3 6" id="KW-0808">Transferase</keyword>
<reference evidence="6 7" key="1">
    <citation type="submission" date="2008-06" db="EMBL/GenBank/DDBJ databases">
        <title>Complete sequence of Chloroherpeton thalassium ATCC 35110.</title>
        <authorList>
            <consortium name="US DOE Joint Genome Institute"/>
            <person name="Lucas S."/>
            <person name="Copeland A."/>
            <person name="Lapidus A."/>
            <person name="Glavina del Rio T."/>
            <person name="Dalin E."/>
            <person name="Tice H."/>
            <person name="Bruce D."/>
            <person name="Goodwin L."/>
            <person name="Pitluck S."/>
            <person name="Schmutz J."/>
            <person name="Larimer F."/>
            <person name="Land M."/>
            <person name="Hauser L."/>
            <person name="Kyrpides N."/>
            <person name="Mikhailova N."/>
            <person name="Liu Z."/>
            <person name="Li T."/>
            <person name="Zhao F."/>
            <person name="Overmann J."/>
            <person name="Bryant D.A."/>
            <person name="Richardson P."/>
        </authorList>
    </citation>
    <scope>NUCLEOTIDE SEQUENCE [LARGE SCALE GENOMIC DNA]</scope>
    <source>
        <strain evidence="7">ATCC 35110 / GB-78</strain>
    </source>
</reference>
<dbReference type="Gene3D" id="3.90.550.10">
    <property type="entry name" value="Spore Coat Polysaccharide Biosynthesis Protein SpsA, Chain A"/>
    <property type="match status" value="1"/>
</dbReference>
<keyword evidence="4" id="KW-0812">Transmembrane</keyword>
<dbReference type="Pfam" id="PF00535">
    <property type="entry name" value="Glycos_transf_2"/>
    <property type="match status" value="1"/>
</dbReference>
<keyword evidence="4" id="KW-0472">Membrane</keyword>
<comment type="similarity">
    <text evidence="1">Belongs to the glycosyltransferase 2 family.</text>
</comment>
<dbReference type="KEGG" id="cts:Ctha_2068"/>
<dbReference type="CAZy" id="GT2">
    <property type="family name" value="Glycosyltransferase Family 2"/>
</dbReference>
<evidence type="ECO:0000256" key="3">
    <source>
        <dbReference type="ARBA" id="ARBA00022679"/>
    </source>
</evidence>
<evidence type="ECO:0000259" key="5">
    <source>
        <dbReference type="Pfam" id="PF00535"/>
    </source>
</evidence>
<name>B3QV19_CHLT3</name>
<dbReference type="EMBL" id="CP001100">
    <property type="protein sequence ID" value="ACF14520.1"/>
    <property type="molecule type" value="Genomic_DNA"/>
</dbReference>